<evidence type="ECO:0000313" key="2">
    <source>
        <dbReference type="EMBL" id="JAA65010.1"/>
    </source>
</evidence>
<feature type="non-terminal residue" evidence="2">
    <location>
        <position position="109"/>
    </location>
</feature>
<name>L7MLX0_RHIPC</name>
<organism evidence="2">
    <name type="scientific">Rhipicephalus pulchellus</name>
    <name type="common">Yellow backed tick</name>
    <name type="synonym">Dermacentor pulchellus</name>
    <dbReference type="NCBI Taxonomy" id="72859"/>
    <lineage>
        <taxon>Eukaryota</taxon>
        <taxon>Metazoa</taxon>
        <taxon>Ecdysozoa</taxon>
        <taxon>Arthropoda</taxon>
        <taxon>Chelicerata</taxon>
        <taxon>Arachnida</taxon>
        <taxon>Acari</taxon>
        <taxon>Parasitiformes</taxon>
        <taxon>Ixodida</taxon>
        <taxon>Ixodoidea</taxon>
        <taxon>Ixodidae</taxon>
        <taxon>Rhipicephalinae</taxon>
        <taxon>Rhipicephalus</taxon>
        <taxon>Rhipicephalus</taxon>
    </lineage>
</organism>
<feature type="signal peptide" evidence="1">
    <location>
        <begin position="1"/>
        <end position="30"/>
    </location>
</feature>
<accession>L7MLX0</accession>
<protein>
    <submittedName>
        <fullName evidence="2">Putative secreted peptide</fullName>
    </submittedName>
</protein>
<reference evidence="2" key="1">
    <citation type="submission" date="2012-11" db="EMBL/GenBank/DDBJ databases">
        <authorList>
            <person name="Lucero-Rivera Y.E."/>
            <person name="Tovar-Ramirez D."/>
        </authorList>
    </citation>
    <scope>NUCLEOTIDE SEQUENCE</scope>
    <source>
        <tissue evidence="2">Salivary gland</tissue>
    </source>
</reference>
<dbReference type="EMBL" id="GACK01000024">
    <property type="protein sequence ID" value="JAA65010.1"/>
    <property type="molecule type" value="mRNA"/>
</dbReference>
<proteinExistence type="evidence at transcript level"/>
<reference evidence="2" key="2">
    <citation type="journal article" date="2015" name="J. Proteomics">
        <title>Sexual differences in the sialomes of the zebra tick, Rhipicephalus pulchellus.</title>
        <authorList>
            <person name="Tan A.W."/>
            <person name="Francischetti I.M."/>
            <person name="Slovak M."/>
            <person name="Kini R.M."/>
            <person name="Ribeiro J.M."/>
        </authorList>
    </citation>
    <scope>NUCLEOTIDE SEQUENCE</scope>
    <source>
        <tissue evidence="2">Salivary gland</tissue>
    </source>
</reference>
<evidence type="ECO:0000256" key="1">
    <source>
        <dbReference type="SAM" id="SignalP"/>
    </source>
</evidence>
<keyword evidence="1" id="KW-0732">Signal</keyword>
<feature type="chain" id="PRO_5003981898" evidence="1">
    <location>
        <begin position="31"/>
        <end position="109"/>
    </location>
</feature>
<dbReference type="AlphaFoldDB" id="L7MLX0"/>
<sequence length="109" mass="11906">MQMVNNKWLLSATVLCCYFVAKQALAGALAVPPLISSAPFTLPQHENDIGVRRHFVTSSSVRLAKARDAASIPATMVTFQGRCNARGPCTEQCQCTLKNPRRSKFPEPS</sequence>